<evidence type="ECO:0000313" key="9">
    <source>
        <dbReference type="EMBL" id="SZX74135.1"/>
    </source>
</evidence>
<dbReference type="InterPro" id="IPR021883">
    <property type="entry name" value="LPA1-like"/>
</dbReference>
<evidence type="ECO:0000256" key="4">
    <source>
        <dbReference type="ARBA" id="ARBA00022691"/>
    </source>
</evidence>
<keyword evidence="3" id="KW-0808">Transferase</keyword>
<dbReference type="Pfam" id="PF11998">
    <property type="entry name" value="DUF3493"/>
    <property type="match status" value="2"/>
</dbReference>
<dbReference type="SUPFAM" id="SSF53335">
    <property type="entry name" value="S-adenosyl-L-methionine-dependent methyltransferases"/>
    <property type="match status" value="2"/>
</dbReference>
<dbReference type="GO" id="GO:0006584">
    <property type="term" value="P:catecholamine metabolic process"/>
    <property type="evidence" value="ECO:0007669"/>
    <property type="project" value="UniProtKB-KW"/>
</dbReference>
<evidence type="ECO:0000256" key="1">
    <source>
        <dbReference type="ARBA" id="ARBA00012880"/>
    </source>
</evidence>
<dbReference type="InterPro" id="IPR002935">
    <property type="entry name" value="SAM_O-MeTrfase"/>
</dbReference>
<dbReference type="PROSITE" id="PS51682">
    <property type="entry name" value="SAM_OMT_I"/>
    <property type="match status" value="1"/>
</dbReference>
<feature type="compositionally biased region" description="Low complexity" evidence="7">
    <location>
        <begin position="15"/>
        <end position="37"/>
    </location>
</feature>
<sequence length="581" mass="64910">MPRADTPADADVPKQQQEQQQQQQQQQPEQDPQQQLQQLVEPQLDASKRRQLEDELRDPKNFLEYFLPRPLRLAFFGFSAASTFVAALISAAQLIQEPALQAAATGGAQNLVINVIGLLVFGGLFYADSAAGEARVEQRRQLRQAQIKSGDREVFRDEQGQTMSRLKEVDDDWIARRLERWGKRDGMPFLGPKKAAIIQQLLQQHQPQLAVEVGTMAGYSAIKIAQQQQQQQQQQPEQDPQQQLQQLVEPQLDASKRRQLEDELRDPKNFLEYFLPRPLRLAFFGFSAASTFVAALISAAQLIQEPALQAAATGGAQNLVINVIGLLVFGGLFYADSAAGEARVEQRRQLRQAQIKSGDREVFRDEQGQTMSRLKEVDDDWIARRLERWGKRDGMPFLGPKKAAIIQQLLQQHQPQLAVEVGTMAGYSAIKIAQVLPPGGRLVSIEKDLSWLLVAKRFLWQASQGEANKQRSTPLGSTVDVWWGDAVSKLPEVASKYGRAIDFLLLDGTPKETLAYLQAAEQHLSPGAMVVADNAGVFAEGGMKPYLQYVRGSSSYSSRYIATTLEWRDDVEDGLEVSTRL</sequence>
<protein>
    <recommendedName>
        <fullName evidence="1">catechol O-methyltransferase</fullName>
        <ecNumber evidence="1">2.1.1.6</ecNumber>
    </recommendedName>
</protein>
<dbReference type="AlphaFoldDB" id="A0A383W917"/>
<keyword evidence="4" id="KW-0949">S-adenosyl-L-methionine</keyword>
<proteinExistence type="inferred from homology"/>
<gene>
    <name evidence="9" type="ORF">BQ4739_LOCUS14382</name>
</gene>
<feature type="transmembrane region" description="Helical" evidence="8">
    <location>
        <begin position="281"/>
        <end position="303"/>
    </location>
</feature>
<dbReference type="GO" id="GO:0032259">
    <property type="term" value="P:methylation"/>
    <property type="evidence" value="ECO:0007669"/>
    <property type="project" value="UniProtKB-KW"/>
</dbReference>
<evidence type="ECO:0000256" key="2">
    <source>
        <dbReference type="ARBA" id="ARBA00022603"/>
    </source>
</evidence>
<dbReference type="PANTHER" id="PTHR43836:SF9">
    <property type="entry name" value="O-METHYLTRANSFERASE"/>
    <property type="match status" value="1"/>
</dbReference>
<dbReference type="Pfam" id="PF13578">
    <property type="entry name" value="Methyltransf_24"/>
    <property type="match status" value="1"/>
</dbReference>
<name>A0A383W917_TETOB</name>
<feature type="region of interest" description="Disordered" evidence="7">
    <location>
        <begin position="1"/>
        <end position="37"/>
    </location>
</feature>
<accession>A0A383W917</accession>
<dbReference type="InterPro" id="IPR029063">
    <property type="entry name" value="SAM-dependent_MTases_sf"/>
</dbReference>
<organism evidence="9 10">
    <name type="scientific">Tetradesmus obliquus</name>
    <name type="common">Green alga</name>
    <name type="synonym">Acutodesmus obliquus</name>
    <dbReference type="NCBI Taxonomy" id="3088"/>
    <lineage>
        <taxon>Eukaryota</taxon>
        <taxon>Viridiplantae</taxon>
        <taxon>Chlorophyta</taxon>
        <taxon>core chlorophytes</taxon>
        <taxon>Chlorophyceae</taxon>
        <taxon>CS clade</taxon>
        <taxon>Sphaeropleales</taxon>
        <taxon>Scenedesmaceae</taxon>
        <taxon>Tetradesmus</taxon>
    </lineage>
</organism>
<dbReference type="Gene3D" id="3.40.50.150">
    <property type="entry name" value="Vaccinia Virus protein VP39"/>
    <property type="match status" value="2"/>
</dbReference>
<feature type="transmembrane region" description="Helical" evidence="8">
    <location>
        <begin position="315"/>
        <end position="335"/>
    </location>
</feature>
<reference evidence="9 10" key="1">
    <citation type="submission" date="2016-10" db="EMBL/GenBank/DDBJ databases">
        <authorList>
            <person name="Cai Z."/>
        </authorList>
    </citation>
    <scope>NUCLEOTIDE SEQUENCE [LARGE SCALE GENOMIC DNA]</scope>
</reference>
<feature type="transmembrane region" description="Helical" evidence="8">
    <location>
        <begin position="73"/>
        <end position="95"/>
    </location>
</feature>
<evidence type="ECO:0000313" key="10">
    <source>
        <dbReference type="Proteomes" id="UP000256970"/>
    </source>
</evidence>
<keyword evidence="8" id="KW-0472">Membrane</keyword>
<keyword evidence="2" id="KW-0489">Methyltransferase</keyword>
<dbReference type="Proteomes" id="UP000256970">
    <property type="component" value="Unassembled WGS sequence"/>
</dbReference>
<dbReference type="EMBL" id="FNXT01001206">
    <property type="protein sequence ID" value="SZX74135.1"/>
    <property type="molecule type" value="Genomic_DNA"/>
</dbReference>
<keyword evidence="8" id="KW-1133">Transmembrane helix</keyword>
<dbReference type="GO" id="GO:0016206">
    <property type="term" value="F:catechol O-methyltransferase activity"/>
    <property type="evidence" value="ECO:0007669"/>
    <property type="project" value="UniProtKB-EC"/>
</dbReference>
<evidence type="ECO:0000256" key="6">
    <source>
        <dbReference type="ARBA" id="ARBA00023453"/>
    </source>
</evidence>
<comment type="similarity">
    <text evidence="6">Belongs to the class I-like SAM-binding methyltransferase superfamily. Cation-dependent O-methyltransferase family.</text>
</comment>
<keyword evidence="5" id="KW-0128">Catecholamine metabolism</keyword>
<feature type="transmembrane region" description="Helical" evidence="8">
    <location>
        <begin position="107"/>
        <end position="127"/>
    </location>
</feature>
<dbReference type="PANTHER" id="PTHR43836">
    <property type="entry name" value="CATECHOL O-METHYLTRANSFERASE 1-RELATED"/>
    <property type="match status" value="1"/>
</dbReference>
<dbReference type="EC" id="2.1.1.6" evidence="1"/>
<evidence type="ECO:0000256" key="5">
    <source>
        <dbReference type="ARBA" id="ARBA00022939"/>
    </source>
</evidence>
<evidence type="ECO:0000256" key="8">
    <source>
        <dbReference type="SAM" id="Phobius"/>
    </source>
</evidence>
<evidence type="ECO:0000256" key="7">
    <source>
        <dbReference type="SAM" id="MobiDB-lite"/>
    </source>
</evidence>
<evidence type="ECO:0000256" key="3">
    <source>
        <dbReference type="ARBA" id="ARBA00022679"/>
    </source>
</evidence>
<keyword evidence="10" id="KW-1185">Reference proteome</keyword>
<dbReference type="STRING" id="3088.A0A383W917"/>
<keyword evidence="8" id="KW-0812">Transmembrane</keyword>